<evidence type="ECO:0000313" key="2">
    <source>
        <dbReference type="EMBL" id="JAH22430.1"/>
    </source>
</evidence>
<reference evidence="2" key="1">
    <citation type="submission" date="2014-11" db="EMBL/GenBank/DDBJ databases">
        <authorList>
            <person name="Amaro Gonzalez C."/>
        </authorList>
    </citation>
    <scope>NUCLEOTIDE SEQUENCE</scope>
</reference>
<proteinExistence type="predicted"/>
<accession>A0A0E9R1T4</accession>
<keyword evidence="1" id="KW-1133">Transmembrane helix</keyword>
<reference evidence="2" key="2">
    <citation type="journal article" date="2015" name="Fish Shellfish Immunol.">
        <title>Early steps in the European eel (Anguilla anguilla)-Vibrio vulnificus interaction in the gills: Role of the RtxA13 toxin.</title>
        <authorList>
            <person name="Callol A."/>
            <person name="Pajuelo D."/>
            <person name="Ebbesson L."/>
            <person name="Teles M."/>
            <person name="MacKenzie S."/>
            <person name="Amaro C."/>
        </authorList>
    </citation>
    <scope>NUCLEOTIDE SEQUENCE</scope>
</reference>
<sequence>MATLQWCCNRLEEFISEFAIFPVYILTLYGQLFISFLLKLLYPK</sequence>
<protein>
    <submittedName>
        <fullName evidence="2">Uncharacterized protein</fullName>
    </submittedName>
</protein>
<organism evidence="2">
    <name type="scientific">Anguilla anguilla</name>
    <name type="common">European freshwater eel</name>
    <name type="synonym">Muraena anguilla</name>
    <dbReference type="NCBI Taxonomy" id="7936"/>
    <lineage>
        <taxon>Eukaryota</taxon>
        <taxon>Metazoa</taxon>
        <taxon>Chordata</taxon>
        <taxon>Craniata</taxon>
        <taxon>Vertebrata</taxon>
        <taxon>Euteleostomi</taxon>
        <taxon>Actinopterygii</taxon>
        <taxon>Neopterygii</taxon>
        <taxon>Teleostei</taxon>
        <taxon>Anguilliformes</taxon>
        <taxon>Anguillidae</taxon>
        <taxon>Anguilla</taxon>
    </lineage>
</organism>
<dbReference type="AlphaFoldDB" id="A0A0E9R1T4"/>
<evidence type="ECO:0000256" key="1">
    <source>
        <dbReference type="SAM" id="Phobius"/>
    </source>
</evidence>
<feature type="transmembrane region" description="Helical" evidence="1">
    <location>
        <begin position="19"/>
        <end position="42"/>
    </location>
</feature>
<keyword evidence="1" id="KW-0472">Membrane</keyword>
<keyword evidence="1" id="KW-0812">Transmembrane</keyword>
<name>A0A0E9R1T4_ANGAN</name>
<dbReference type="EMBL" id="GBXM01086147">
    <property type="protein sequence ID" value="JAH22430.1"/>
    <property type="molecule type" value="Transcribed_RNA"/>
</dbReference>